<dbReference type="Proteomes" id="UP000005384">
    <property type="component" value="Unassembled WGS sequence"/>
</dbReference>
<dbReference type="REBASE" id="42896">
    <property type="entry name" value="R1.Cha18680ORF3702P"/>
</dbReference>
<keyword evidence="2" id="KW-1185">Reference proteome</keyword>
<dbReference type="Pfam" id="PF09563">
    <property type="entry name" value="RE_LlaJI"/>
    <property type="match status" value="2"/>
</dbReference>
<dbReference type="RefSeq" id="WP_006781693.1">
    <property type="nucleotide sequence ID" value="NZ_CP040506.1"/>
</dbReference>
<organism evidence="1 2">
    <name type="scientific">Hungatella hathewayi WAL-18680</name>
    <dbReference type="NCBI Taxonomy" id="742737"/>
    <lineage>
        <taxon>Bacteria</taxon>
        <taxon>Bacillati</taxon>
        <taxon>Bacillota</taxon>
        <taxon>Clostridia</taxon>
        <taxon>Lachnospirales</taxon>
        <taxon>Lachnospiraceae</taxon>
        <taxon>Hungatella</taxon>
    </lineage>
</organism>
<gene>
    <name evidence="1" type="ORF">HMPREF9473_03702</name>
</gene>
<protein>
    <recommendedName>
        <fullName evidence="3">LlaJI restriction endonuclease</fullName>
    </recommendedName>
</protein>
<dbReference type="AlphaFoldDB" id="G5IJM4"/>
<comment type="caution">
    <text evidence="1">The sequence shown here is derived from an EMBL/GenBank/DDBJ whole genome shotgun (WGS) entry which is preliminary data.</text>
</comment>
<evidence type="ECO:0000313" key="2">
    <source>
        <dbReference type="Proteomes" id="UP000005384"/>
    </source>
</evidence>
<dbReference type="InterPro" id="IPR018579">
    <property type="entry name" value="Restrct_endonuc_II_LlaJI"/>
</dbReference>
<dbReference type="EMBL" id="ADLN01000104">
    <property type="protein sequence ID" value="EHI58244.1"/>
    <property type="molecule type" value="Genomic_DNA"/>
</dbReference>
<dbReference type="PATRIC" id="fig|742737.3.peg.3680"/>
<reference evidence="1 2" key="1">
    <citation type="submission" date="2011-08" db="EMBL/GenBank/DDBJ databases">
        <title>The Genome Sequence of Clostridium hathewayi WAL-18680.</title>
        <authorList>
            <consortium name="The Broad Institute Genome Sequencing Platform"/>
            <person name="Earl A."/>
            <person name="Ward D."/>
            <person name="Feldgarden M."/>
            <person name="Gevers D."/>
            <person name="Finegold S.M."/>
            <person name="Summanen P.H."/>
            <person name="Molitoris D.R."/>
            <person name="Song M."/>
            <person name="Daigneault M."/>
            <person name="Allen-Vercoe E."/>
            <person name="Young S.K."/>
            <person name="Zeng Q."/>
            <person name="Gargeya S."/>
            <person name="Fitzgerald M."/>
            <person name="Haas B."/>
            <person name="Abouelleil A."/>
            <person name="Alvarado L."/>
            <person name="Arachchi H.M."/>
            <person name="Berlin A."/>
            <person name="Brown A."/>
            <person name="Chapman S.B."/>
            <person name="Chen Z."/>
            <person name="Dunbar C."/>
            <person name="Freedman E."/>
            <person name="Gearin G."/>
            <person name="Gellesch M."/>
            <person name="Goldberg J."/>
            <person name="Griggs A."/>
            <person name="Gujja S."/>
            <person name="Heiman D."/>
            <person name="Howarth C."/>
            <person name="Larson L."/>
            <person name="Lui A."/>
            <person name="MacDonald P.J.P."/>
            <person name="Montmayeur A."/>
            <person name="Murphy C."/>
            <person name="Neiman D."/>
            <person name="Pearson M."/>
            <person name="Priest M."/>
            <person name="Roberts A."/>
            <person name="Saif S."/>
            <person name="Shea T."/>
            <person name="Shenoy N."/>
            <person name="Sisk P."/>
            <person name="Stolte C."/>
            <person name="Sykes S."/>
            <person name="Wortman J."/>
            <person name="Nusbaum C."/>
            <person name="Birren B."/>
        </authorList>
    </citation>
    <scope>NUCLEOTIDE SEQUENCE [LARGE SCALE GENOMIC DNA]</scope>
    <source>
        <strain evidence="1 2">WAL-18680</strain>
    </source>
</reference>
<name>G5IJM4_9FIRM</name>
<dbReference type="OrthoDB" id="9811025at2"/>
<accession>G5IJM4</accession>
<sequence length="661" mass="76831">MGKGFFQELKHYTLYAISKELESDLEETKRLVGILKKYGIVKAVNKLKPEYEELSNQDIVLTGVVENAADIEYVFDFVGVVVLESHVFKCYPKYISSTKEPILQLKKVLRVIEKYNSKEQLIYLFNGEDDNRIFNHLAVSLHLLEEYFTYGLYTNQHEIIETNGDGEILWDKTINETYALIQNDRPYYVELQTHNRMDNDMDYFRRLHECILSTCSRELKRMGIFDLFDISDAELTDTVVEDFGDKDYILYRLQNEIKVQYVTRKQNLLKTLYTYIANHKTNENDVSLSLYGTNSFNLIWEEVCADNFGSILYETLENIEKKHYLPMPLVDVYKSNKFKKKKLINIIDSPVWYKNTPAVYDDKIDTLKPDLICSYPCNDHGDYCFGIYDAKYYRIDFKEQKSGWKVTGQPGVGDVTKQYLYQLAYEDFITKQGFHYVQNMFLCPQEEADKNYGYVELKMLHTIGGKTLQNIAVVKLCAEEMYDYYLSGKQITNIVDYIPQAAQKSLAEQNFAGRMMAYSRRIRNSSYEAEKKLKMGADKGKIIYPNQLKKEIGAKLIYDAICPVAAETYYGFAPYEGNYGSMVAEEQGNSYSKCSQIADAAIDIEKQVKLLDDVDIFDIERVKDVLKKSFEGKAEIRCMVEGNSMDKLCKIIMELIRDIYL</sequence>
<evidence type="ECO:0000313" key="1">
    <source>
        <dbReference type="EMBL" id="EHI58244.1"/>
    </source>
</evidence>
<proteinExistence type="predicted"/>
<evidence type="ECO:0008006" key="3">
    <source>
        <dbReference type="Google" id="ProtNLM"/>
    </source>
</evidence>
<dbReference type="HOGENOM" id="CLU_027411_0_0_9"/>